<accession>A0A838AAQ8</accession>
<dbReference type="Proteomes" id="UP000582974">
    <property type="component" value="Unassembled WGS sequence"/>
</dbReference>
<sequence length="203" mass="21843">MRRVVLPVRVKFLALILATYADPDGSRVRPGLDVLASVSGQSERSVKRSLAELRGLGLLTVARRGGGRGGQGRTTEHQLTIPVDLLDRVTVLDPDERPQSQATQVASRSSSSTPDEPVDNSNPEATQMAPESEAGDAIERPHSDHPEAIGRPKSTIGRPPGWPTTTHIDHPPTKTMRVETSQGESLPRARAPDHDPQSLPQTA</sequence>
<dbReference type="RefSeq" id="WP_180893144.1">
    <property type="nucleotide sequence ID" value="NZ_JACCKD010000004.1"/>
</dbReference>
<gene>
    <name evidence="2" type="ORF">H0B56_12205</name>
</gene>
<feature type="region of interest" description="Disordered" evidence="1">
    <location>
        <begin position="94"/>
        <end position="203"/>
    </location>
</feature>
<evidence type="ECO:0008006" key="4">
    <source>
        <dbReference type="Google" id="ProtNLM"/>
    </source>
</evidence>
<evidence type="ECO:0000313" key="2">
    <source>
        <dbReference type="EMBL" id="MBA0126305.1"/>
    </source>
</evidence>
<comment type="caution">
    <text evidence="2">The sequence shown here is derived from an EMBL/GenBank/DDBJ whole genome shotgun (WGS) entry which is preliminary data.</text>
</comment>
<dbReference type="EMBL" id="JACCKD010000004">
    <property type="protein sequence ID" value="MBA0126305.1"/>
    <property type="molecule type" value="Genomic_DNA"/>
</dbReference>
<feature type="compositionally biased region" description="Polar residues" evidence="1">
    <location>
        <begin position="99"/>
        <end position="125"/>
    </location>
</feature>
<protein>
    <recommendedName>
        <fullName evidence="4">Helix-turn-helix domain-containing protein</fullName>
    </recommendedName>
</protein>
<name>A0A838AAQ8_9PSEU</name>
<dbReference type="Pfam" id="PF13730">
    <property type="entry name" value="HTH_36"/>
    <property type="match status" value="1"/>
</dbReference>
<proteinExistence type="predicted"/>
<reference evidence="2 3" key="1">
    <citation type="submission" date="2020-07" db="EMBL/GenBank/DDBJ databases">
        <title>Genome of Haloechinothrix sp.</title>
        <authorList>
            <person name="Tang S.-K."/>
            <person name="Yang L."/>
            <person name="Zhu W.-Y."/>
        </authorList>
    </citation>
    <scope>NUCLEOTIDE SEQUENCE [LARGE SCALE GENOMIC DNA]</scope>
    <source>
        <strain evidence="2 3">YIM 98757</strain>
    </source>
</reference>
<dbReference type="AlphaFoldDB" id="A0A838AAQ8"/>
<evidence type="ECO:0000256" key="1">
    <source>
        <dbReference type="SAM" id="MobiDB-lite"/>
    </source>
</evidence>
<organism evidence="2 3">
    <name type="scientific">Haloechinothrix aidingensis</name>
    <dbReference type="NCBI Taxonomy" id="2752311"/>
    <lineage>
        <taxon>Bacteria</taxon>
        <taxon>Bacillati</taxon>
        <taxon>Actinomycetota</taxon>
        <taxon>Actinomycetes</taxon>
        <taxon>Pseudonocardiales</taxon>
        <taxon>Pseudonocardiaceae</taxon>
        <taxon>Haloechinothrix</taxon>
    </lineage>
</organism>
<feature type="compositionally biased region" description="Basic and acidic residues" evidence="1">
    <location>
        <begin position="137"/>
        <end position="150"/>
    </location>
</feature>
<keyword evidence="3" id="KW-1185">Reference proteome</keyword>
<evidence type="ECO:0000313" key="3">
    <source>
        <dbReference type="Proteomes" id="UP000582974"/>
    </source>
</evidence>